<organism evidence="2 3">
    <name type="scientific">Streptomyces termitum</name>
    <dbReference type="NCBI Taxonomy" id="67368"/>
    <lineage>
        <taxon>Bacteria</taxon>
        <taxon>Bacillati</taxon>
        <taxon>Actinomycetota</taxon>
        <taxon>Actinomycetes</taxon>
        <taxon>Kitasatosporales</taxon>
        <taxon>Streptomycetaceae</taxon>
        <taxon>Streptomyces</taxon>
    </lineage>
</organism>
<accession>A0A918T2R9</accession>
<dbReference type="CDD" id="cd00371">
    <property type="entry name" value="HMA"/>
    <property type="match status" value="1"/>
</dbReference>
<dbReference type="InterPro" id="IPR036163">
    <property type="entry name" value="HMA_dom_sf"/>
</dbReference>
<gene>
    <name evidence="2" type="ORF">GCM10010305_35310</name>
</gene>
<dbReference type="Gene3D" id="3.30.70.100">
    <property type="match status" value="1"/>
</dbReference>
<evidence type="ECO:0000313" key="2">
    <source>
        <dbReference type="EMBL" id="GHA88618.1"/>
    </source>
</evidence>
<dbReference type="SUPFAM" id="SSF55008">
    <property type="entry name" value="HMA, heavy metal-associated domain"/>
    <property type="match status" value="1"/>
</dbReference>
<sequence length="72" mass="7472">MSAHSTTYQVAGVNSGHCKAIVSGALRELAGVDTVHVEISTGLVTVHSSAPLDDAVVEETVEDAGYDYRGRA</sequence>
<reference evidence="2" key="2">
    <citation type="submission" date="2020-09" db="EMBL/GenBank/DDBJ databases">
        <authorList>
            <person name="Sun Q."/>
            <person name="Ohkuma M."/>
        </authorList>
    </citation>
    <scope>NUCLEOTIDE SEQUENCE</scope>
    <source>
        <strain evidence="2">JCM 4518</strain>
    </source>
</reference>
<proteinExistence type="predicted"/>
<reference evidence="2" key="1">
    <citation type="journal article" date="2014" name="Int. J. Syst. Evol. Microbiol.">
        <title>Complete genome sequence of Corynebacterium casei LMG S-19264T (=DSM 44701T), isolated from a smear-ripened cheese.</title>
        <authorList>
            <consortium name="US DOE Joint Genome Institute (JGI-PGF)"/>
            <person name="Walter F."/>
            <person name="Albersmeier A."/>
            <person name="Kalinowski J."/>
            <person name="Ruckert C."/>
        </authorList>
    </citation>
    <scope>NUCLEOTIDE SEQUENCE</scope>
    <source>
        <strain evidence="2">JCM 4518</strain>
    </source>
</reference>
<dbReference type="PROSITE" id="PS50846">
    <property type="entry name" value="HMA_2"/>
    <property type="match status" value="1"/>
</dbReference>
<feature type="domain" description="HMA" evidence="1">
    <location>
        <begin position="4"/>
        <end position="69"/>
    </location>
</feature>
<dbReference type="Proteomes" id="UP000644020">
    <property type="component" value="Unassembled WGS sequence"/>
</dbReference>
<evidence type="ECO:0000259" key="1">
    <source>
        <dbReference type="PROSITE" id="PS50846"/>
    </source>
</evidence>
<dbReference type="AlphaFoldDB" id="A0A918T2R9"/>
<dbReference type="InterPro" id="IPR006121">
    <property type="entry name" value="HMA_dom"/>
</dbReference>
<dbReference type="EMBL" id="BMUL01000008">
    <property type="protein sequence ID" value="GHA88618.1"/>
    <property type="molecule type" value="Genomic_DNA"/>
</dbReference>
<dbReference type="RefSeq" id="WP_189978343.1">
    <property type="nucleotide sequence ID" value="NZ_BMUL01000008.1"/>
</dbReference>
<dbReference type="GO" id="GO:0046872">
    <property type="term" value="F:metal ion binding"/>
    <property type="evidence" value="ECO:0007669"/>
    <property type="project" value="InterPro"/>
</dbReference>
<name>A0A918T2R9_9ACTN</name>
<dbReference type="Pfam" id="PF00403">
    <property type="entry name" value="HMA"/>
    <property type="match status" value="1"/>
</dbReference>
<protein>
    <recommendedName>
        <fullName evidence="1">HMA domain-containing protein</fullName>
    </recommendedName>
</protein>
<evidence type="ECO:0000313" key="3">
    <source>
        <dbReference type="Proteomes" id="UP000644020"/>
    </source>
</evidence>
<keyword evidence="3" id="KW-1185">Reference proteome</keyword>
<comment type="caution">
    <text evidence="2">The sequence shown here is derived from an EMBL/GenBank/DDBJ whole genome shotgun (WGS) entry which is preliminary data.</text>
</comment>